<feature type="region of interest" description="Disordered" evidence="2">
    <location>
        <begin position="145"/>
        <end position="217"/>
    </location>
</feature>
<evidence type="ECO:0000256" key="2">
    <source>
        <dbReference type="SAM" id="MobiDB-lite"/>
    </source>
</evidence>
<feature type="domain" description="C2 NT-type" evidence="3">
    <location>
        <begin position="6"/>
        <end position="141"/>
    </location>
</feature>
<feature type="coiled-coil region" evidence="1">
    <location>
        <begin position="410"/>
        <end position="537"/>
    </location>
</feature>
<dbReference type="InterPro" id="IPR019448">
    <property type="entry name" value="NT-C2"/>
</dbReference>
<evidence type="ECO:0000313" key="4">
    <source>
        <dbReference type="EMBL" id="OWM82456.1"/>
    </source>
</evidence>
<proteinExistence type="predicted"/>
<dbReference type="RefSeq" id="XP_031396782.1">
    <property type="nucleotide sequence ID" value="XM_031540922.1"/>
</dbReference>
<dbReference type="PANTHER" id="PTHR47270">
    <property type="entry name" value="PROTEIN MLP1-LIKE"/>
    <property type="match status" value="1"/>
</dbReference>
<evidence type="ECO:0000313" key="7">
    <source>
        <dbReference type="RefSeq" id="XP_031396782.1"/>
    </source>
</evidence>
<reference evidence="7" key="4">
    <citation type="submission" date="2025-04" db="UniProtKB">
        <authorList>
            <consortium name="RefSeq"/>
        </authorList>
    </citation>
    <scope>IDENTIFICATION</scope>
    <source>
        <tissue evidence="7">Leaf</tissue>
    </source>
</reference>
<dbReference type="SUPFAM" id="SSF144284">
    <property type="entry name" value="Sec2 N-terminal region"/>
    <property type="match status" value="1"/>
</dbReference>
<dbReference type="AlphaFoldDB" id="A0A218XCM4"/>
<dbReference type="Proteomes" id="UP000197138">
    <property type="component" value="Unassembled WGS sequence"/>
</dbReference>
<sequence>MFKLNRNRAAKSGERVDFKFYQLKALQVPKGWDKLFVSIISVETGKTITKSSKASVRNGTCQWTENIAESIWVPQEDSSKELEDCLYKLVVAMGSARSGILGEATINITSYVKSSATSTVSIPLKKCNHGTVLQVKIHCLTPQTKLRDDESKGTNSSIEDSNPNSLEEDIKSDEGPGSKSPGGGTDSYMSKELGSSSRPEELRSQETTLSSFDSRRSSEWPEIYSPLRKKFPRENNVGGGANNFNGREDSTHSYGVEDASQSNSLYGNAQTIDSGKFGPSSLRIPSSSKDLLEAAENTIEALRSEAKMWERNSQKLMLDVDILRKEFSDQSKKRVSLEIELSEANADRDGLRKEVERMKLLVEKHAVEESQGNQNEGATPIQKELEEEIRFQKETNSILALQLSRSQESNIELVSVLQEMEETLEKQKVELEDLKLELSKYNDMEQSLLHKLADEKAKVAREIKEEYGQKLLAQEEEVRSLRAKITELTDQRQREESSERGNKECLVKEIELLKEKLQELERDCNELTEENLDLLYKLKEMNNGSVQGTVQSYELMSCEYSTKSVSSSDHEIQVVKESYDSYDESIRELEGLKLDLESKNRELGKELIEQKAEREKLEERLRAREAEIEDLKAMVSDLENERARLEEDLQTMQRESDVTFKCLSDLQNDLNVLSSSFDSHVSANRILETKSSELESRKRELEVHLVELERNNKELMASMSGFETELRSTRRERDALVEEVGSLRKLTEEFKKQNLELHEVHLRLESNLEELRDGFAAKAKVLEDNLSFIMEDVSLEEEKLLSRLVALLNEDRKREEELVQAEQVFNQFYVDKSIEIENLQKEVKELREKILEVQNERDKLVSQAADEISKVSADKAELEISFQEIQSLIAAKENEFDTMRSESENKVKGLMEDVAALRQDREKLSKLLESRRLGEEKLRTMINELELRLTVSEYERQQMTGKTADLKVQLQEIVQLKNELGEAKSDKEKLEADFNLIVGELEELKRERNAGLEKISNLEELVRVLEDYKHVKTSLEEKLVRLESELAANEAVLAEAMEVRSELSRVRKESRQFQQTMKKLEEERDEYSVKSRALEEALKAVKEEKKNQKYSSGLRNTSASKVINRISPMSEATNHSKNETSRSASKQRDARRKPLPKGSQVLEVARDQQSPSNASYASDQSFLTEIAETDDTCEAPHSGLFSDAVDSARKSTPEGEVVTKEKFERTKSSLESELIELRERYSQMSLRYAEVEAQREELVMKLKAARSAKRWFS</sequence>
<name>A0A218XCM4_PUNGR</name>
<feature type="coiled-coil region" evidence="1">
    <location>
        <begin position="582"/>
        <end position="655"/>
    </location>
</feature>
<feature type="region of interest" description="Disordered" evidence="2">
    <location>
        <begin position="1103"/>
        <end position="1179"/>
    </location>
</feature>
<reference evidence="6" key="3">
    <citation type="journal article" date="2020" name="Plant Biotechnol. J.">
        <title>The pomegranate (Punica granatum L.) draft genome dissects genetic divergence between soft- and hard-seeded cultivars.</title>
        <authorList>
            <person name="Luo X."/>
            <person name="Li H."/>
            <person name="Wu Z."/>
            <person name="Yao W."/>
            <person name="Zhao P."/>
            <person name="Cao D."/>
            <person name="Yu H."/>
            <person name="Li K."/>
            <person name="Poudel K."/>
            <person name="Zhao D."/>
            <person name="Zhang F."/>
            <person name="Xia X."/>
            <person name="Chen L."/>
            <person name="Wang Q."/>
            <person name="Jing D."/>
            <person name="Cao S."/>
        </authorList>
    </citation>
    <scope>NUCLEOTIDE SEQUENCE [LARGE SCALE GENOMIC DNA]</scope>
</reference>
<feature type="coiled-coil region" evidence="1">
    <location>
        <begin position="829"/>
        <end position="927"/>
    </location>
</feature>
<keyword evidence="6" id="KW-1185">Reference proteome</keyword>
<dbReference type="PANTHER" id="PTHR47270:SF3">
    <property type="entry name" value="HYPOTETICAL PROTEIN"/>
    <property type="match status" value="1"/>
</dbReference>
<feature type="coiled-coil region" evidence="1">
    <location>
        <begin position="1220"/>
        <end position="1268"/>
    </location>
</feature>
<reference evidence="5" key="1">
    <citation type="journal article" date="2017" name="Plant J.">
        <title>The pomegranate (Punica granatum L.) genome and the genomics of punicalagin biosynthesis.</title>
        <authorList>
            <person name="Qin G."/>
            <person name="Xu C."/>
            <person name="Ming R."/>
            <person name="Tang H."/>
            <person name="Guyot R."/>
            <person name="Kramer E.M."/>
            <person name="Hu Y."/>
            <person name="Yi X."/>
            <person name="Qi Y."/>
            <person name="Xu X."/>
            <person name="Gao Z."/>
            <person name="Pan H."/>
            <person name="Jian J."/>
            <person name="Tian Y."/>
            <person name="Yue Z."/>
            <person name="Xu Y."/>
        </authorList>
    </citation>
    <scope>NUCLEOTIDE SEQUENCE [LARGE SCALE GENOMIC DNA]</scope>
    <source>
        <strain evidence="5">cv. Dabenzi</strain>
    </source>
</reference>
<feature type="compositionally biased region" description="Polar residues" evidence="2">
    <location>
        <begin position="1109"/>
        <end position="1121"/>
    </location>
</feature>
<feature type="region of interest" description="Disordered" evidence="2">
    <location>
        <begin position="230"/>
        <end position="281"/>
    </location>
</feature>
<evidence type="ECO:0000313" key="6">
    <source>
        <dbReference type="Proteomes" id="UP000515151"/>
    </source>
</evidence>
<dbReference type="GeneID" id="116207829"/>
<protein>
    <submittedName>
        <fullName evidence="7">Myosin heavy chain, cardiac muscle isoform-like</fullName>
    </submittedName>
</protein>
<feature type="compositionally biased region" description="Polar residues" evidence="2">
    <location>
        <begin position="1167"/>
        <end position="1179"/>
    </location>
</feature>
<feature type="coiled-coil region" evidence="1">
    <location>
        <begin position="292"/>
        <end position="361"/>
    </location>
</feature>
<keyword evidence="1" id="KW-0175">Coiled coil</keyword>
<feature type="compositionally biased region" description="Polar residues" evidence="2">
    <location>
        <begin position="259"/>
        <end position="273"/>
    </location>
</feature>
<feature type="compositionally biased region" description="Polar residues" evidence="2">
    <location>
        <begin position="153"/>
        <end position="165"/>
    </location>
</feature>
<feature type="coiled-coil region" evidence="1">
    <location>
        <begin position="684"/>
        <end position="739"/>
    </location>
</feature>
<reference evidence="4" key="2">
    <citation type="submission" date="2017-06" db="EMBL/GenBank/DDBJ databases">
        <title>The pomegranate genome and the genomics of punicalagin biosynthesis.</title>
        <authorList>
            <person name="Xu C."/>
        </authorList>
    </citation>
    <scope>NUCLEOTIDE SEQUENCE [LARGE SCALE GENOMIC DNA]</scope>
    <source>
        <tissue evidence="4">Fresh leaf</tissue>
    </source>
</reference>
<dbReference type="EMBL" id="MTKT01002011">
    <property type="protein sequence ID" value="OWM82456.1"/>
    <property type="molecule type" value="Genomic_DNA"/>
</dbReference>
<dbReference type="PROSITE" id="PS51840">
    <property type="entry name" value="C2_NT"/>
    <property type="match status" value="1"/>
</dbReference>
<evidence type="ECO:0000256" key="1">
    <source>
        <dbReference type="SAM" id="Coils"/>
    </source>
</evidence>
<organism evidence="4 5">
    <name type="scientific">Punica granatum</name>
    <name type="common">Pomegranate</name>
    <dbReference type="NCBI Taxonomy" id="22663"/>
    <lineage>
        <taxon>Eukaryota</taxon>
        <taxon>Viridiplantae</taxon>
        <taxon>Streptophyta</taxon>
        <taxon>Embryophyta</taxon>
        <taxon>Tracheophyta</taxon>
        <taxon>Spermatophyta</taxon>
        <taxon>Magnoliopsida</taxon>
        <taxon>eudicotyledons</taxon>
        <taxon>Gunneridae</taxon>
        <taxon>Pentapetalae</taxon>
        <taxon>rosids</taxon>
        <taxon>malvids</taxon>
        <taxon>Myrtales</taxon>
        <taxon>Lythraceae</taxon>
        <taxon>Punica</taxon>
    </lineage>
</organism>
<evidence type="ECO:0000259" key="3">
    <source>
        <dbReference type="PROSITE" id="PS51840"/>
    </source>
</evidence>
<evidence type="ECO:0000313" key="5">
    <source>
        <dbReference type="Proteomes" id="UP000197138"/>
    </source>
</evidence>
<dbReference type="Pfam" id="PF10358">
    <property type="entry name" value="NT-C2"/>
    <property type="match status" value="1"/>
</dbReference>
<dbReference type="Proteomes" id="UP000515151">
    <property type="component" value="Chromosome 5"/>
</dbReference>
<accession>A0A218XCM4</accession>
<gene>
    <name evidence="7" type="primary">LOC116207829</name>
    <name evidence="4" type="ORF">CDL15_Pgr002030</name>
</gene>
<dbReference type="OrthoDB" id="658575at2759"/>